<reference evidence="8 10" key="1">
    <citation type="submission" date="2017-03" db="EMBL/GenBank/DDBJ databases">
        <title>Draft genome sequence of Moraxella equi CCUG 4950T type strain.</title>
        <authorList>
            <person name="Salva-Serra F."/>
            <person name="Engstrom-Jakobsson H."/>
            <person name="Thorell K."/>
            <person name="Jaen-Luchoro D."/>
            <person name="Gonzales-Siles L."/>
            <person name="Karlsson R."/>
            <person name="Yazdan S."/>
            <person name="Boulund F."/>
            <person name="Johnning A."/>
            <person name="Engstrand L."/>
            <person name="Kristiansson E."/>
            <person name="Moore E."/>
        </authorList>
    </citation>
    <scope>NUCLEOTIDE SEQUENCE [LARGE SCALE GENOMIC DNA]</scope>
    <source>
        <strain evidence="8 10">CCUG 4950</strain>
    </source>
</reference>
<keyword evidence="2" id="KW-1003">Cell membrane</keyword>
<comment type="subcellular location">
    <subcellularLocation>
        <location evidence="1">Cell membrane</location>
        <topology evidence="1">Multi-pass membrane protein</topology>
    </subcellularLocation>
</comment>
<evidence type="ECO:0000313" key="9">
    <source>
        <dbReference type="EMBL" id="STZ03297.1"/>
    </source>
</evidence>
<evidence type="ECO:0000256" key="3">
    <source>
        <dbReference type="ARBA" id="ARBA00022692"/>
    </source>
</evidence>
<feature type="transmembrane region" description="Helical" evidence="6">
    <location>
        <begin position="140"/>
        <end position="163"/>
    </location>
</feature>
<dbReference type="EMBL" id="UGQF01000001">
    <property type="protein sequence ID" value="STZ03297.1"/>
    <property type="molecule type" value="Genomic_DNA"/>
</dbReference>
<reference evidence="9 11" key="2">
    <citation type="submission" date="2018-06" db="EMBL/GenBank/DDBJ databases">
        <authorList>
            <consortium name="Pathogen Informatics"/>
            <person name="Doyle S."/>
        </authorList>
    </citation>
    <scope>NUCLEOTIDE SEQUENCE [LARGE SCALE GENOMIC DNA]</scope>
    <source>
        <strain evidence="9 11">NCTC11012</strain>
    </source>
</reference>
<evidence type="ECO:0000256" key="4">
    <source>
        <dbReference type="ARBA" id="ARBA00022989"/>
    </source>
</evidence>
<evidence type="ECO:0000256" key="2">
    <source>
        <dbReference type="ARBA" id="ARBA00022475"/>
    </source>
</evidence>
<accession>A0A378QQY6</accession>
<dbReference type="InterPro" id="IPR032816">
    <property type="entry name" value="VTT_dom"/>
</dbReference>
<evidence type="ECO:0000256" key="6">
    <source>
        <dbReference type="SAM" id="Phobius"/>
    </source>
</evidence>
<dbReference type="Pfam" id="PF09335">
    <property type="entry name" value="VTT_dom"/>
    <property type="match status" value="1"/>
</dbReference>
<keyword evidence="5 6" id="KW-0472">Membrane</keyword>
<dbReference type="GO" id="GO:0005886">
    <property type="term" value="C:plasma membrane"/>
    <property type="evidence" value="ECO:0007669"/>
    <property type="project" value="UniProtKB-SubCell"/>
</dbReference>
<dbReference type="Proteomes" id="UP000254618">
    <property type="component" value="Unassembled WGS sequence"/>
</dbReference>
<dbReference type="PANTHER" id="PTHR42709">
    <property type="entry name" value="ALKALINE PHOSPHATASE LIKE PROTEIN"/>
    <property type="match status" value="1"/>
</dbReference>
<protein>
    <submittedName>
        <fullName evidence="8">Alkaline phosphatase</fullName>
    </submittedName>
    <submittedName>
        <fullName evidence="9">SNARE associated Golgi protein</fullName>
    </submittedName>
</protein>
<evidence type="ECO:0000313" key="8">
    <source>
        <dbReference type="EMBL" id="OPH39876.1"/>
    </source>
</evidence>
<dbReference type="InterPro" id="IPR051311">
    <property type="entry name" value="DedA_domain"/>
</dbReference>
<evidence type="ECO:0000313" key="11">
    <source>
        <dbReference type="Proteomes" id="UP000254618"/>
    </source>
</evidence>
<name>A0A378QQY6_9GAMM</name>
<dbReference type="Proteomes" id="UP000190777">
    <property type="component" value="Unassembled WGS sequence"/>
</dbReference>
<keyword evidence="3 6" id="KW-0812">Transmembrane</keyword>
<feature type="domain" description="VTT" evidence="7">
    <location>
        <begin position="33"/>
        <end position="163"/>
    </location>
</feature>
<dbReference type="AlphaFoldDB" id="A0A378QQY6"/>
<keyword evidence="10" id="KW-1185">Reference proteome</keyword>
<evidence type="ECO:0000256" key="5">
    <source>
        <dbReference type="ARBA" id="ARBA00023136"/>
    </source>
</evidence>
<dbReference type="PANTHER" id="PTHR42709:SF6">
    <property type="entry name" value="UNDECAPRENYL PHOSPHATE TRANSPORTER A"/>
    <property type="match status" value="1"/>
</dbReference>
<evidence type="ECO:0000256" key="1">
    <source>
        <dbReference type="ARBA" id="ARBA00004651"/>
    </source>
</evidence>
<evidence type="ECO:0000259" key="7">
    <source>
        <dbReference type="Pfam" id="PF09335"/>
    </source>
</evidence>
<feature type="transmembrane region" description="Helical" evidence="6">
    <location>
        <begin position="175"/>
        <end position="197"/>
    </location>
</feature>
<gene>
    <name evidence="9" type="primary">dedA_2</name>
    <name evidence="8" type="ORF">B5J93_01760</name>
    <name evidence="9" type="ORF">NCTC11012_01539</name>
</gene>
<dbReference type="EMBL" id="MXAP01000019">
    <property type="protein sequence ID" value="OPH39876.1"/>
    <property type="molecule type" value="Genomic_DNA"/>
</dbReference>
<organism evidence="9 11">
    <name type="scientific">Moraxella equi</name>
    <dbReference type="NCBI Taxonomy" id="60442"/>
    <lineage>
        <taxon>Bacteria</taxon>
        <taxon>Pseudomonadati</taxon>
        <taxon>Pseudomonadota</taxon>
        <taxon>Gammaproteobacteria</taxon>
        <taxon>Moraxellales</taxon>
        <taxon>Moraxellaceae</taxon>
        <taxon>Moraxella</taxon>
    </lineage>
</organism>
<proteinExistence type="predicted"/>
<sequence>MDSMSAWILAIMDKLGLAGVTLMMFLENVFPPIPSELIMPMAGFWSAMGNMNIIAVIIAGTAGSVLGALPLYYLGTVFDEKRLYALTEKYGKYLLIKPSDITNATLWFNKHGKAVVFFGRMIPAIRSLISIPAGMNRMPILPFLVLTTLGSAIWTTLLAYAGYVLGANYEQVAEFIAPISKGVAVVVGLVLVVVAFLRIRSVFLIKIDKK</sequence>
<feature type="transmembrane region" description="Helical" evidence="6">
    <location>
        <begin position="6"/>
        <end position="30"/>
    </location>
</feature>
<keyword evidence="4 6" id="KW-1133">Transmembrane helix</keyword>
<evidence type="ECO:0000313" key="10">
    <source>
        <dbReference type="Proteomes" id="UP000190777"/>
    </source>
</evidence>
<dbReference type="RefSeq" id="WP_079324146.1">
    <property type="nucleotide sequence ID" value="NZ_MXAP01000019.1"/>
</dbReference>
<feature type="transmembrane region" description="Helical" evidence="6">
    <location>
        <begin position="51"/>
        <end position="74"/>
    </location>
</feature>